<organism evidence="5">
    <name type="scientific">Metarhizium acridum (strain CQMa 102)</name>
    <dbReference type="NCBI Taxonomy" id="655827"/>
    <lineage>
        <taxon>Eukaryota</taxon>
        <taxon>Fungi</taxon>
        <taxon>Dikarya</taxon>
        <taxon>Ascomycota</taxon>
        <taxon>Pezizomycotina</taxon>
        <taxon>Sordariomycetes</taxon>
        <taxon>Hypocreomycetidae</taxon>
        <taxon>Hypocreales</taxon>
        <taxon>Clavicipitaceae</taxon>
        <taxon>Metarhizium</taxon>
    </lineage>
</organism>
<dbReference type="InterPro" id="IPR013120">
    <property type="entry name" value="FAR_NAD-bd"/>
</dbReference>
<dbReference type="EMBL" id="GL698559">
    <property type="protein sequence ID" value="EFY86015.1"/>
    <property type="molecule type" value="Genomic_DNA"/>
</dbReference>
<reference evidence="4 5" key="1">
    <citation type="journal article" date="2011" name="PLoS Genet.">
        <title>Genome sequencing and comparative transcriptomics of the model entomopathogenic fungi Metarhizium anisopliae and M. acridum.</title>
        <authorList>
            <person name="Gao Q."/>
            <person name="Jin K."/>
            <person name="Ying S.H."/>
            <person name="Zhang Y."/>
            <person name="Xiao G."/>
            <person name="Shang Y."/>
            <person name="Duan Z."/>
            <person name="Hu X."/>
            <person name="Xie X.Q."/>
            <person name="Zhou G."/>
            <person name="Peng G."/>
            <person name="Luo Z."/>
            <person name="Huang W."/>
            <person name="Wang B."/>
            <person name="Fang W."/>
            <person name="Wang S."/>
            <person name="Zhong Y."/>
            <person name="Ma L.J."/>
            <person name="St Leger R.J."/>
            <person name="Zhao G.P."/>
            <person name="Pei Y."/>
            <person name="Feng M.G."/>
            <person name="Xia Y."/>
            <person name="Wang C."/>
        </authorList>
    </citation>
    <scope>NUCLEOTIDE SEQUENCE [LARGE SCALE GENOMIC DNA]</scope>
    <source>
        <strain evidence="4 5">CQMa 102</strain>
    </source>
</reference>
<evidence type="ECO:0000313" key="4">
    <source>
        <dbReference type="EMBL" id="EFY92544.1"/>
    </source>
</evidence>
<dbReference type="Pfam" id="PF07993">
    <property type="entry name" value="NAD_binding_4"/>
    <property type="match status" value="1"/>
</dbReference>
<dbReference type="eggNOG" id="KOG1178">
    <property type="taxonomic scope" value="Eukaryota"/>
</dbReference>
<dbReference type="Gene3D" id="3.40.50.720">
    <property type="entry name" value="NAD(P)-binding Rossmann-like Domain"/>
    <property type="match status" value="1"/>
</dbReference>
<dbReference type="SUPFAM" id="SSF51735">
    <property type="entry name" value="NAD(P)-binding Rossmann-fold domains"/>
    <property type="match status" value="1"/>
</dbReference>
<dbReference type="STRING" id="655827.E9DUX7"/>
<protein>
    <submittedName>
        <fullName evidence="4">NRPS-like enzyme, putative</fullName>
    </submittedName>
</protein>
<name>E9DUX7_METAQ</name>
<dbReference type="Proteomes" id="UP000002499">
    <property type="component" value="Unassembled WGS sequence"/>
</dbReference>
<dbReference type="AlphaFoldDB" id="E9DUX7"/>
<gene>
    <name evidence="4" type="ORF">MAC_01510</name>
    <name evidence="3" type="ORF">MAC_07967</name>
</gene>
<sequence length="134" mass="14747">MVLRYTTRLPPPTLIQAQPADEGQTQGRDLDPTKYKELLINADRIIHNAWPVNFIISVSSFKPHIRGAHHLVDFCSKASKRVPIIFISSASTASSWSSNELMPERQLSDLGLAQMGYGQSKLAGSLILDAAAEM</sequence>
<dbReference type="EMBL" id="GL698475">
    <property type="protein sequence ID" value="EFY92544.1"/>
    <property type="molecule type" value="Genomic_DNA"/>
</dbReference>
<dbReference type="OrthoDB" id="429813at2759"/>
<proteinExistence type="predicted"/>
<evidence type="ECO:0000313" key="3">
    <source>
        <dbReference type="EMBL" id="EFY86015.1"/>
    </source>
</evidence>
<evidence type="ECO:0000313" key="5">
    <source>
        <dbReference type="Proteomes" id="UP000002499"/>
    </source>
</evidence>
<evidence type="ECO:0000259" key="2">
    <source>
        <dbReference type="Pfam" id="PF07993"/>
    </source>
</evidence>
<feature type="region of interest" description="Disordered" evidence="1">
    <location>
        <begin position="1"/>
        <end position="29"/>
    </location>
</feature>
<feature type="domain" description="Thioester reductase (TE)" evidence="2">
    <location>
        <begin position="30"/>
        <end position="132"/>
    </location>
</feature>
<keyword evidence="5" id="KW-1185">Reference proteome</keyword>
<dbReference type="InterPro" id="IPR036291">
    <property type="entry name" value="NAD(P)-bd_dom_sf"/>
</dbReference>
<evidence type="ECO:0000256" key="1">
    <source>
        <dbReference type="SAM" id="MobiDB-lite"/>
    </source>
</evidence>
<dbReference type="HOGENOM" id="CLU_1896716_0_0_1"/>
<accession>E9DUX7</accession>